<evidence type="ECO:0000313" key="2">
    <source>
        <dbReference type="Proteomes" id="UP000298786"/>
    </source>
</evidence>
<sequence length="61" mass="6497">MTDTAAVEGLKIANADLEYALDNCRRAANGLPPRTRAEYERALIGLGSGFGDVFDAFFGTS</sequence>
<proteinExistence type="predicted"/>
<reference evidence="1 2" key="1">
    <citation type="submission" date="2019-04" db="EMBL/GenBank/DDBJ databases">
        <authorList>
            <person name="Pope W.H."/>
            <person name="Garlena R.A."/>
            <person name="Russell D.A."/>
            <person name="Jacobs-Sera D."/>
            <person name="Hatfull G.F."/>
        </authorList>
    </citation>
    <scope>NUCLEOTIDE SEQUENCE [LARGE SCALE GENOMIC DNA]</scope>
</reference>
<dbReference type="Proteomes" id="UP000298786">
    <property type="component" value="Segment"/>
</dbReference>
<keyword evidence="2" id="KW-1185">Reference proteome</keyword>
<dbReference type="EMBL" id="MK814759">
    <property type="protein sequence ID" value="QCG77790.1"/>
    <property type="molecule type" value="Genomic_DNA"/>
</dbReference>
<dbReference type="RefSeq" id="YP_010842706.1">
    <property type="nucleotide sequence ID" value="NC_079144.1"/>
</dbReference>
<accession>A0A4D6T6T4</accession>
<dbReference type="KEGG" id="vg:80559506"/>
<evidence type="ECO:0000313" key="1">
    <source>
        <dbReference type="EMBL" id="QCG77790.1"/>
    </source>
</evidence>
<organism evidence="1 2">
    <name type="scientific">Gordonia phage Reyja</name>
    <dbReference type="NCBI Taxonomy" id="2571250"/>
    <lineage>
        <taxon>Viruses</taxon>
        <taxon>Duplodnaviria</taxon>
        <taxon>Heunggongvirae</taxon>
        <taxon>Uroviricota</taxon>
        <taxon>Caudoviricetes</taxon>
        <taxon>Santhisvirus</taxon>
        <taxon>Santhisvirus reyja</taxon>
    </lineage>
</organism>
<protein>
    <submittedName>
        <fullName evidence="1">Uncharacterized protein</fullName>
    </submittedName>
</protein>
<name>A0A4D6T6T4_9CAUD</name>
<gene>
    <name evidence="1" type="primary">44</name>
    <name evidence="1" type="ORF">SEA_REYJA_44</name>
</gene>
<dbReference type="GeneID" id="80559506"/>